<proteinExistence type="predicted"/>
<evidence type="ECO:0000256" key="1">
    <source>
        <dbReference type="SAM" id="MobiDB-lite"/>
    </source>
</evidence>
<feature type="compositionally biased region" description="Polar residues" evidence="1">
    <location>
        <begin position="1"/>
        <end position="20"/>
    </location>
</feature>
<name>A0A2X0QX45_9PROT</name>
<feature type="region of interest" description="Disordered" evidence="1">
    <location>
        <begin position="1"/>
        <end position="31"/>
    </location>
</feature>
<sequence length="465" mass="53022">MTRTGQPHGSKSGKVQSGVNPTRKKTQSGRMDDGLVMIPHLGYLITIARVLQHPWLIREFLEAAHGQPLPAVRAITDGIQGKMFVPSRNALFGEIAKLGKEVQDRLERACERILLLLDQYGKLAIAEQMNAGNLGDAAILPSPTNFHSQALYLYLCQEFPQSECRDNRFDRAEQRQEMLRQSLSEKYSSHYLGPKGAHPQLNEEAQTELKMRIAMLFPQINLDEVLIEPFFHGDASDPELPAAVMTLSVMFNGTPVHYPKIIDGETTDINDSAISNVRYSWHSARGELSVFCEDENLRPELAKVFRDVILEGHGDIQSMPICEFDLTGFDNPEMQARFKKHRIDGVESIDIRQIMISNPEIRETSVGNKKIVRRVENPLTIRKSQQEDRNIYDMARQDYQVNDWSRYVIKQVKITLCMAKSKYRRAHNVTVQITAPNGFTDRKLTREDRELVFAQLVRLGCARQY</sequence>
<accession>A0A2X0QX45</accession>
<evidence type="ECO:0000313" key="2">
    <source>
        <dbReference type="EMBL" id="SPS06260.1"/>
    </source>
</evidence>
<dbReference type="AlphaFoldDB" id="A0A2X0QX45"/>
<reference evidence="2" key="1">
    <citation type="submission" date="2018-05" db="EMBL/GenBank/DDBJ databases">
        <authorList>
            <person name="Lanie J.A."/>
            <person name="Ng W.-L."/>
            <person name="Kazmierczak K.M."/>
            <person name="Andrzejewski T.M."/>
            <person name="Davidsen T.M."/>
            <person name="Wayne K.J."/>
            <person name="Tettelin H."/>
            <person name="Glass J.I."/>
            <person name="Rusch D."/>
            <person name="Podicherti R."/>
            <person name="Tsui H.-C.T."/>
            <person name="Winkler M.E."/>
        </authorList>
    </citation>
    <scope>NUCLEOTIDE SEQUENCE</scope>
    <source>
        <strain evidence="2">KNB</strain>
    </source>
</reference>
<organism evidence="2">
    <name type="scientific">Candidatus Nitrotoga fabula</name>
    <dbReference type="NCBI Taxonomy" id="2182327"/>
    <lineage>
        <taxon>Bacteria</taxon>
        <taxon>Pseudomonadati</taxon>
        <taxon>Pseudomonadota</taxon>
        <taxon>Betaproteobacteria</taxon>
        <taxon>Nitrosomonadales</taxon>
        <taxon>Gallionellaceae</taxon>
        <taxon>Candidatus Nitrotoga</taxon>
    </lineage>
</organism>
<dbReference type="EMBL" id="LS423452">
    <property type="protein sequence ID" value="SPS06260.1"/>
    <property type="molecule type" value="Genomic_DNA"/>
</dbReference>
<gene>
    <name evidence="2" type="ORF">NITFAB_1850</name>
</gene>
<protein>
    <submittedName>
        <fullName evidence="2">Uncharacterized protein</fullName>
    </submittedName>
</protein>